<feature type="domain" description="Thiamine pyrophosphate enzyme N-terminal TPP-binding" evidence="6">
    <location>
        <begin position="22"/>
        <end position="129"/>
    </location>
</feature>
<reference evidence="7 8" key="1">
    <citation type="submission" date="2019-05" db="EMBL/GenBank/DDBJ databases">
        <title>Marivita sp. nov. isolated from sea sediment.</title>
        <authorList>
            <person name="Kim W."/>
        </authorList>
    </citation>
    <scope>NUCLEOTIDE SEQUENCE [LARGE SCALE GENOMIC DNA]</scope>
    <source>
        <strain evidence="7 8">CAU 1492</strain>
    </source>
</reference>
<dbReference type="EMBL" id="VCPC01000005">
    <property type="protein sequence ID" value="TMV09361.1"/>
    <property type="molecule type" value="Genomic_DNA"/>
</dbReference>
<keyword evidence="2 3" id="KW-0786">Thiamine pyrophosphate</keyword>
<feature type="domain" description="Thiamine pyrophosphate enzyme central" evidence="4">
    <location>
        <begin position="216"/>
        <end position="347"/>
    </location>
</feature>
<dbReference type="InterPro" id="IPR012000">
    <property type="entry name" value="Thiamin_PyroP_enz_cen_dom"/>
</dbReference>
<dbReference type="PANTHER" id="PTHR18968:SF13">
    <property type="entry name" value="ACETOLACTATE SYNTHASE CATALYTIC SUBUNIT, MITOCHONDRIAL"/>
    <property type="match status" value="1"/>
</dbReference>
<evidence type="ECO:0000256" key="3">
    <source>
        <dbReference type="RuleBase" id="RU362132"/>
    </source>
</evidence>
<comment type="caution">
    <text evidence="7">The sequence shown here is derived from an EMBL/GenBank/DDBJ whole genome shotgun (WGS) entry which is preliminary data.</text>
</comment>
<evidence type="ECO:0000259" key="5">
    <source>
        <dbReference type="Pfam" id="PF02775"/>
    </source>
</evidence>
<proteinExistence type="inferred from homology"/>
<evidence type="ECO:0000259" key="6">
    <source>
        <dbReference type="Pfam" id="PF02776"/>
    </source>
</evidence>
<dbReference type="Gene3D" id="3.40.50.1220">
    <property type="entry name" value="TPP-binding domain"/>
    <property type="match status" value="1"/>
</dbReference>
<dbReference type="RefSeq" id="WP_138865632.1">
    <property type="nucleotide sequence ID" value="NZ_VCPC01000005.1"/>
</dbReference>
<gene>
    <name evidence="7" type="ORF">FGK64_19950</name>
</gene>
<dbReference type="InterPro" id="IPR045229">
    <property type="entry name" value="TPP_enz"/>
</dbReference>
<dbReference type="Proteomes" id="UP001191082">
    <property type="component" value="Unassembled WGS sequence"/>
</dbReference>
<dbReference type="Pfam" id="PF00205">
    <property type="entry name" value="TPP_enzyme_M"/>
    <property type="match status" value="1"/>
</dbReference>
<dbReference type="Gene3D" id="3.40.50.970">
    <property type="match status" value="2"/>
</dbReference>
<comment type="similarity">
    <text evidence="1 3">Belongs to the TPP enzyme family.</text>
</comment>
<protein>
    <submittedName>
        <fullName evidence="7">Thiamine pyrophosphate-binding protein</fullName>
    </submittedName>
</protein>
<dbReference type="SUPFAM" id="SSF52518">
    <property type="entry name" value="Thiamin diphosphate-binding fold (THDP-binding)"/>
    <property type="match status" value="2"/>
</dbReference>
<dbReference type="Pfam" id="PF02775">
    <property type="entry name" value="TPP_enzyme_C"/>
    <property type="match status" value="1"/>
</dbReference>
<accession>A0ABY2X261</accession>
<evidence type="ECO:0000313" key="7">
    <source>
        <dbReference type="EMBL" id="TMV09361.1"/>
    </source>
</evidence>
<dbReference type="PANTHER" id="PTHR18968">
    <property type="entry name" value="THIAMINE PYROPHOSPHATE ENZYMES"/>
    <property type="match status" value="1"/>
</dbReference>
<evidence type="ECO:0000256" key="1">
    <source>
        <dbReference type="ARBA" id="ARBA00007812"/>
    </source>
</evidence>
<dbReference type="InterPro" id="IPR012001">
    <property type="entry name" value="Thiamin_PyroP_enz_TPP-bd_dom"/>
</dbReference>
<feature type="domain" description="Thiamine pyrophosphate enzyme TPP-binding" evidence="5">
    <location>
        <begin position="415"/>
        <end position="571"/>
    </location>
</feature>
<dbReference type="InterPro" id="IPR011766">
    <property type="entry name" value="TPP_enzyme_TPP-bd"/>
</dbReference>
<organism evidence="7 8">
    <name type="scientific">Arenibacterium halophilum</name>
    <dbReference type="NCBI Taxonomy" id="2583821"/>
    <lineage>
        <taxon>Bacteria</taxon>
        <taxon>Pseudomonadati</taxon>
        <taxon>Pseudomonadota</taxon>
        <taxon>Alphaproteobacteria</taxon>
        <taxon>Rhodobacterales</taxon>
        <taxon>Paracoccaceae</taxon>
        <taxon>Arenibacterium</taxon>
    </lineage>
</organism>
<dbReference type="InterPro" id="IPR029035">
    <property type="entry name" value="DHS-like_NAD/FAD-binding_dom"/>
</dbReference>
<sequence length="574" mass="62068">MGNRLETAAGRSPERHAEMVYTGADLLTDTLVRLGADRVFNITGLGMLGLGRSLLNRRNEISYVSHLNETNLTMMAQGYARQTGKPTFCIVYHASGTALAMMSVTTAWADNIPMVLLSTTGARTTSGRDQYAATPRSLTEMSTQFTKWNYDITTPERIPEILARAWEIASTPPMGPVHISIPSDLFDIELSGPVPREDFARLRSFDSPSADPTGLAEAEKLLRNAERPVLLCGSEVGRLRATDQMLALAEALGAPVLSEQDPSFLGFPTGHAQYVGTPAANAALLAEADVALAIGYEFTEKGMPGEAPMLRETTKLVTLSADPMLLSKQLWPDLALHGHPGPSLRSLTELFSDTPLPKADRDRNLATCTGPRDARSAAIADADALPGNQSPVPQKKLIREVYRQCGDDWIVIQAGSTLGWHLEAMYDFDDPLNFHAVSGKGSAQGWGAPTAMGMQMGAPDRRVLALLGDGNLMFSATCLWGAVQYDLPVVFVVNNNQGWVCVPDAIDAVYDMNTADPEREAMAWTWGGAPIDFTGFARSLGLEAERVATADDFAACLEKARTSRKPWLIEVIGE</sequence>
<name>A0ABY2X261_9RHOB</name>
<evidence type="ECO:0000256" key="2">
    <source>
        <dbReference type="ARBA" id="ARBA00023052"/>
    </source>
</evidence>
<dbReference type="SUPFAM" id="SSF52467">
    <property type="entry name" value="DHS-like NAD/FAD-binding domain"/>
    <property type="match status" value="1"/>
</dbReference>
<keyword evidence="8" id="KW-1185">Reference proteome</keyword>
<dbReference type="InterPro" id="IPR029061">
    <property type="entry name" value="THDP-binding"/>
</dbReference>
<dbReference type="Pfam" id="PF02776">
    <property type="entry name" value="TPP_enzyme_N"/>
    <property type="match status" value="1"/>
</dbReference>
<evidence type="ECO:0000259" key="4">
    <source>
        <dbReference type="Pfam" id="PF00205"/>
    </source>
</evidence>
<dbReference type="CDD" id="cd07035">
    <property type="entry name" value="TPP_PYR_POX_like"/>
    <property type="match status" value="1"/>
</dbReference>
<evidence type="ECO:0000313" key="8">
    <source>
        <dbReference type="Proteomes" id="UP001191082"/>
    </source>
</evidence>